<dbReference type="Pfam" id="PF01522">
    <property type="entry name" value="Polysacc_deac_1"/>
    <property type="match status" value="1"/>
</dbReference>
<evidence type="ECO:0000256" key="3">
    <source>
        <dbReference type="SAM" id="SignalP"/>
    </source>
</evidence>
<accession>A0ABT6DF58</accession>
<protein>
    <submittedName>
        <fullName evidence="5">Polysaccharide deacetylase family protein</fullName>
    </submittedName>
</protein>
<organism evidence="5 6">
    <name type="scientific">Bdellovibrio svalbardensis</name>
    <dbReference type="NCBI Taxonomy" id="2972972"/>
    <lineage>
        <taxon>Bacteria</taxon>
        <taxon>Pseudomonadati</taxon>
        <taxon>Bdellovibrionota</taxon>
        <taxon>Bdellovibrionia</taxon>
        <taxon>Bdellovibrionales</taxon>
        <taxon>Pseudobdellovibrionaceae</taxon>
        <taxon>Bdellovibrio</taxon>
    </lineage>
</organism>
<sequence>MNKILASLLMILVSAAFIGCGNKVGSQLQQSVQVNQDAKSLAEWESSESNPEALFAEWRKDLNNDAGKNAGKDLEPAKKLKQEICQELQALDGQSLSLFEGEIRDDANRELLASCKQALLQQLERYFAAERSTLTVQVNALKPKATSNSFKFPDNIQKRDFSNGYLAVTGDVAKKEVILTFDDGPSPEYTKTILQSLKEVGAKAHFFQLGKNVRVNADITKMVAADGHMVGSHSVTHSCIGNLKECGHANGGRQFTFEEATKEIIGGHQAVYDVLGWVDPIFRFPFGAASPELRKFLNTASTAEFYWNIDSEDWKAQTNENLLRNTLAQLDARGRGIILFHDIQRRTAEILPQLLSELYTRGYSVVQLQSADPAARYNSKLVKKHLP</sequence>
<feature type="signal peptide" evidence="3">
    <location>
        <begin position="1"/>
        <end position="18"/>
    </location>
</feature>
<keyword evidence="1" id="KW-0479">Metal-binding</keyword>
<evidence type="ECO:0000259" key="4">
    <source>
        <dbReference type="PROSITE" id="PS51677"/>
    </source>
</evidence>
<gene>
    <name evidence="5" type="ORF">NWE73_03850</name>
</gene>
<dbReference type="EMBL" id="JANRMI010000001">
    <property type="protein sequence ID" value="MDG0815483.1"/>
    <property type="molecule type" value="Genomic_DNA"/>
</dbReference>
<dbReference type="PROSITE" id="PS51257">
    <property type="entry name" value="PROKAR_LIPOPROTEIN"/>
    <property type="match status" value="1"/>
</dbReference>
<dbReference type="InterPro" id="IPR050248">
    <property type="entry name" value="Polysacc_deacetylase_ArnD"/>
</dbReference>
<proteinExistence type="predicted"/>
<reference evidence="5" key="1">
    <citation type="submission" date="2022-08" db="EMBL/GenBank/DDBJ databases">
        <title>Novel Bdellovibrio Species Isolated from Svalbard: Designation Bdellovibrio svalbardensis.</title>
        <authorList>
            <person name="Mitchell R.J."/>
            <person name="Choi S.Y."/>
        </authorList>
    </citation>
    <scope>NUCLEOTIDE SEQUENCE</scope>
    <source>
        <strain evidence="5">PAP01</strain>
    </source>
</reference>
<dbReference type="PROSITE" id="PS51677">
    <property type="entry name" value="NODB"/>
    <property type="match status" value="1"/>
</dbReference>
<keyword evidence="3" id="KW-0732">Signal</keyword>
<dbReference type="InterPro" id="IPR011330">
    <property type="entry name" value="Glyco_hydro/deAcase_b/a-brl"/>
</dbReference>
<dbReference type="InterPro" id="IPR002509">
    <property type="entry name" value="NODB_dom"/>
</dbReference>
<comment type="caution">
    <text evidence="5">The sequence shown here is derived from an EMBL/GenBank/DDBJ whole genome shotgun (WGS) entry which is preliminary data.</text>
</comment>
<name>A0ABT6DF58_9BACT</name>
<evidence type="ECO:0000313" key="5">
    <source>
        <dbReference type="EMBL" id="MDG0815483.1"/>
    </source>
</evidence>
<dbReference type="SUPFAM" id="SSF88713">
    <property type="entry name" value="Glycoside hydrolase/deacetylase"/>
    <property type="match status" value="1"/>
</dbReference>
<evidence type="ECO:0000256" key="2">
    <source>
        <dbReference type="ARBA" id="ARBA00022801"/>
    </source>
</evidence>
<feature type="domain" description="NodB homology" evidence="4">
    <location>
        <begin position="175"/>
        <end position="366"/>
    </location>
</feature>
<dbReference type="CDD" id="cd10917">
    <property type="entry name" value="CE4_NodB_like_6s_7s"/>
    <property type="match status" value="1"/>
</dbReference>
<evidence type="ECO:0000256" key="1">
    <source>
        <dbReference type="ARBA" id="ARBA00022723"/>
    </source>
</evidence>
<dbReference type="RefSeq" id="WP_277576958.1">
    <property type="nucleotide sequence ID" value="NZ_JANRMI010000001.1"/>
</dbReference>
<dbReference type="Proteomes" id="UP001152321">
    <property type="component" value="Unassembled WGS sequence"/>
</dbReference>
<dbReference type="Gene3D" id="3.20.20.370">
    <property type="entry name" value="Glycoside hydrolase/deacetylase"/>
    <property type="match status" value="1"/>
</dbReference>
<keyword evidence="2" id="KW-0378">Hydrolase</keyword>
<dbReference type="PANTHER" id="PTHR10587:SF133">
    <property type="entry name" value="CHITIN DEACETYLASE 1-RELATED"/>
    <property type="match status" value="1"/>
</dbReference>
<evidence type="ECO:0000313" key="6">
    <source>
        <dbReference type="Proteomes" id="UP001152321"/>
    </source>
</evidence>
<keyword evidence="6" id="KW-1185">Reference proteome</keyword>
<dbReference type="PANTHER" id="PTHR10587">
    <property type="entry name" value="GLYCOSYL TRANSFERASE-RELATED"/>
    <property type="match status" value="1"/>
</dbReference>
<feature type="chain" id="PRO_5047295270" evidence="3">
    <location>
        <begin position="19"/>
        <end position="387"/>
    </location>
</feature>